<comment type="caution">
    <text evidence="1">The sequence shown here is derived from an EMBL/GenBank/DDBJ whole genome shotgun (WGS) entry which is preliminary data.</text>
</comment>
<dbReference type="Pfam" id="PF13374">
    <property type="entry name" value="TPR_10"/>
    <property type="match status" value="1"/>
</dbReference>
<name>A0A1Q9ETP0_SYMMI</name>
<dbReference type="Gene3D" id="1.25.40.10">
    <property type="entry name" value="Tetratricopeptide repeat domain"/>
    <property type="match status" value="1"/>
</dbReference>
<evidence type="ECO:0000313" key="2">
    <source>
        <dbReference type="Proteomes" id="UP000186817"/>
    </source>
</evidence>
<keyword evidence="2" id="KW-1185">Reference proteome</keyword>
<proteinExistence type="predicted"/>
<dbReference type="EMBL" id="LSRX01000071">
    <property type="protein sequence ID" value="OLQ10796.1"/>
    <property type="molecule type" value="Genomic_DNA"/>
</dbReference>
<dbReference type="AlphaFoldDB" id="A0A1Q9ETP0"/>
<dbReference type="SUPFAM" id="SSF48452">
    <property type="entry name" value="TPR-like"/>
    <property type="match status" value="1"/>
</dbReference>
<evidence type="ECO:0000313" key="1">
    <source>
        <dbReference type="EMBL" id="OLQ10796.1"/>
    </source>
</evidence>
<dbReference type="OrthoDB" id="441406at2759"/>
<organism evidence="1 2">
    <name type="scientific">Symbiodinium microadriaticum</name>
    <name type="common">Dinoflagellate</name>
    <name type="synonym">Zooxanthella microadriatica</name>
    <dbReference type="NCBI Taxonomy" id="2951"/>
    <lineage>
        <taxon>Eukaryota</taxon>
        <taxon>Sar</taxon>
        <taxon>Alveolata</taxon>
        <taxon>Dinophyceae</taxon>
        <taxon>Suessiales</taxon>
        <taxon>Symbiodiniaceae</taxon>
        <taxon>Symbiodinium</taxon>
    </lineage>
</organism>
<sequence>MHGLNAVAPAAAETRPRVQVAGEIEGTEQLYLWLDIGGERGSPILGCAGSVSDLTAGMAVTAAPPQELPMGDVETLVVSCNKDGMDRLRQGDVKSAFEQFKYAEAILLANQMEGDSTSLLATTCNNLGCYYKKVGKFHGALGYLRRALKLEVELKTDEVHG</sequence>
<dbReference type="InterPro" id="IPR011990">
    <property type="entry name" value="TPR-like_helical_dom_sf"/>
</dbReference>
<accession>A0A1Q9ETP0</accession>
<dbReference type="Proteomes" id="UP000186817">
    <property type="component" value="Unassembled WGS sequence"/>
</dbReference>
<reference evidence="1 2" key="1">
    <citation type="submission" date="2016-02" db="EMBL/GenBank/DDBJ databases">
        <title>Genome analysis of coral dinoflagellate symbionts highlights evolutionary adaptations to a symbiotic lifestyle.</title>
        <authorList>
            <person name="Aranda M."/>
            <person name="Li Y."/>
            <person name="Liew Y.J."/>
            <person name="Baumgarten S."/>
            <person name="Simakov O."/>
            <person name="Wilson M."/>
            <person name="Piel J."/>
            <person name="Ashoor H."/>
            <person name="Bougouffa S."/>
            <person name="Bajic V.B."/>
            <person name="Ryu T."/>
            <person name="Ravasi T."/>
            <person name="Bayer T."/>
            <person name="Micklem G."/>
            <person name="Kim H."/>
            <person name="Bhak J."/>
            <person name="Lajeunesse T.C."/>
            <person name="Voolstra C.R."/>
        </authorList>
    </citation>
    <scope>NUCLEOTIDE SEQUENCE [LARGE SCALE GENOMIC DNA]</scope>
    <source>
        <strain evidence="1 2">CCMP2467</strain>
    </source>
</reference>
<protein>
    <submittedName>
        <fullName evidence="1">Uncharacterized protein</fullName>
    </submittedName>
</protein>
<gene>
    <name evidence="1" type="ORF">AK812_SmicGene5438</name>
</gene>